<dbReference type="EMBL" id="CAJVQC010056376">
    <property type="protein sequence ID" value="CAG8796368.1"/>
    <property type="molecule type" value="Genomic_DNA"/>
</dbReference>
<evidence type="ECO:0000313" key="2">
    <source>
        <dbReference type="Proteomes" id="UP000789920"/>
    </source>
</evidence>
<feature type="non-terminal residue" evidence="1">
    <location>
        <position position="61"/>
    </location>
</feature>
<accession>A0ACA9RL47</accession>
<evidence type="ECO:0000313" key="1">
    <source>
        <dbReference type="EMBL" id="CAG8796368.1"/>
    </source>
</evidence>
<sequence>MIAARSYLREIISILRHNNISILILNKDIYNACEQLRQQNFAGYTPIQALIDKLKKGNFIY</sequence>
<gene>
    <name evidence="1" type="ORF">RPERSI_LOCUS20140</name>
</gene>
<reference evidence="1" key="1">
    <citation type="submission" date="2021-06" db="EMBL/GenBank/DDBJ databases">
        <authorList>
            <person name="Kallberg Y."/>
            <person name="Tangrot J."/>
            <person name="Rosling A."/>
        </authorList>
    </citation>
    <scope>NUCLEOTIDE SEQUENCE</scope>
    <source>
        <strain evidence="1">MA461A</strain>
    </source>
</reference>
<keyword evidence="2" id="KW-1185">Reference proteome</keyword>
<feature type="non-terminal residue" evidence="1">
    <location>
        <position position="1"/>
    </location>
</feature>
<name>A0ACA9RL47_9GLOM</name>
<dbReference type="Proteomes" id="UP000789920">
    <property type="component" value="Unassembled WGS sequence"/>
</dbReference>
<protein>
    <submittedName>
        <fullName evidence="1">22096_t:CDS:1</fullName>
    </submittedName>
</protein>
<comment type="caution">
    <text evidence="1">The sequence shown here is derived from an EMBL/GenBank/DDBJ whole genome shotgun (WGS) entry which is preliminary data.</text>
</comment>
<organism evidence="1 2">
    <name type="scientific">Racocetra persica</name>
    <dbReference type="NCBI Taxonomy" id="160502"/>
    <lineage>
        <taxon>Eukaryota</taxon>
        <taxon>Fungi</taxon>
        <taxon>Fungi incertae sedis</taxon>
        <taxon>Mucoromycota</taxon>
        <taxon>Glomeromycotina</taxon>
        <taxon>Glomeromycetes</taxon>
        <taxon>Diversisporales</taxon>
        <taxon>Gigasporaceae</taxon>
        <taxon>Racocetra</taxon>
    </lineage>
</organism>
<proteinExistence type="predicted"/>